<keyword evidence="1" id="KW-1133">Transmembrane helix</keyword>
<evidence type="ECO:0000313" key="3">
    <source>
        <dbReference type="Proteomes" id="UP000215335"/>
    </source>
</evidence>
<accession>A0A232FFL2</accession>
<dbReference type="AlphaFoldDB" id="A0A232FFL2"/>
<keyword evidence="3" id="KW-1185">Reference proteome</keyword>
<dbReference type="Proteomes" id="UP000215335">
    <property type="component" value="Unassembled WGS sequence"/>
</dbReference>
<keyword evidence="1" id="KW-0812">Transmembrane</keyword>
<gene>
    <name evidence="2" type="ORF">TSAR_012943</name>
</gene>
<organism evidence="2 3">
    <name type="scientific">Trichomalopsis sarcophagae</name>
    <dbReference type="NCBI Taxonomy" id="543379"/>
    <lineage>
        <taxon>Eukaryota</taxon>
        <taxon>Metazoa</taxon>
        <taxon>Ecdysozoa</taxon>
        <taxon>Arthropoda</taxon>
        <taxon>Hexapoda</taxon>
        <taxon>Insecta</taxon>
        <taxon>Pterygota</taxon>
        <taxon>Neoptera</taxon>
        <taxon>Endopterygota</taxon>
        <taxon>Hymenoptera</taxon>
        <taxon>Apocrita</taxon>
        <taxon>Proctotrupomorpha</taxon>
        <taxon>Chalcidoidea</taxon>
        <taxon>Pteromalidae</taxon>
        <taxon>Pteromalinae</taxon>
        <taxon>Trichomalopsis</taxon>
    </lineage>
</organism>
<dbReference type="EMBL" id="NNAY01000286">
    <property type="protein sequence ID" value="OXU29485.1"/>
    <property type="molecule type" value="Genomic_DNA"/>
</dbReference>
<reference evidence="2 3" key="1">
    <citation type="journal article" date="2017" name="Curr. Biol.">
        <title>The Evolution of Venom by Co-option of Single-Copy Genes.</title>
        <authorList>
            <person name="Martinson E.O."/>
            <person name="Mrinalini"/>
            <person name="Kelkar Y.D."/>
            <person name="Chang C.H."/>
            <person name="Werren J.H."/>
        </authorList>
    </citation>
    <scope>NUCLEOTIDE SEQUENCE [LARGE SCALE GENOMIC DNA]</scope>
    <source>
        <strain evidence="2 3">Alberta</strain>
        <tissue evidence="2">Whole body</tissue>
    </source>
</reference>
<protein>
    <submittedName>
        <fullName evidence="2">Uncharacterized protein</fullName>
    </submittedName>
</protein>
<evidence type="ECO:0000256" key="1">
    <source>
        <dbReference type="SAM" id="Phobius"/>
    </source>
</evidence>
<name>A0A232FFL2_9HYME</name>
<comment type="caution">
    <text evidence="2">The sequence shown here is derived from an EMBL/GenBank/DDBJ whole genome shotgun (WGS) entry which is preliminary data.</text>
</comment>
<proteinExistence type="predicted"/>
<evidence type="ECO:0000313" key="2">
    <source>
        <dbReference type="EMBL" id="OXU29485.1"/>
    </source>
</evidence>
<sequence>MQCSDGVTSTPRLRKITRSLSRSAIAAVAASLTLIASRLWRPFERSLFHRTKRKDSRGENEDDHMRAYVYSKNNENKKIYKRDGG</sequence>
<keyword evidence="1" id="KW-0472">Membrane</keyword>
<feature type="transmembrane region" description="Helical" evidence="1">
    <location>
        <begin position="20"/>
        <end position="40"/>
    </location>
</feature>